<dbReference type="AlphaFoldDB" id="A0A9W8G6K9"/>
<comment type="caution">
    <text evidence="3">The sequence shown here is derived from an EMBL/GenBank/DDBJ whole genome shotgun (WGS) entry which is preliminary data.</text>
</comment>
<name>A0A9W8G6K9_9FUNG</name>
<keyword evidence="1" id="KW-0728">SH3 domain</keyword>
<accession>A0A9W8G6K9</accession>
<dbReference type="OrthoDB" id="5558834at2759"/>
<sequence>MNVLRLTKFQQNYMRVAQRPRRNRNTHNLTVDTKFVIANMDFESTNKGILSIRCGDIIRVQHGGDAHPKWWVGTVVKSYYGSKGYGYFFPVLFEEYDFLDNRIASRIPMALLELHGKLRSLKKRHK</sequence>
<evidence type="ECO:0000313" key="3">
    <source>
        <dbReference type="EMBL" id="KAJ2677502.1"/>
    </source>
</evidence>
<evidence type="ECO:0000256" key="1">
    <source>
        <dbReference type="ARBA" id="ARBA00022443"/>
    </source>
</evidence>
<evidence type="ECO:0000313" key="4">
    <source>
        <dbReference type="Proteomes" id="UP001151518"/>
    </source>
</evidence>
<organism evidence="3 4">
    <name type="scientific">Coemansia spiralis</name>
    <dbReference type="NCBI Taxonomy" id="417178"/>
    <lineage>
        <taxon>Eukaryota</taxon>
        <taxon>Fungi</taxon>
        <taxon>Fungi incertae sedis</taxon>
        <taxon>Zoopagomycota</taxon>
        <taxon>Kickxellomycotina</taxon>
        <taxon>Kickxellomycetes</taxon>
        <taxon>Kickxellales</taxon>
        <taxon>Kickxellaceae</taxon>
        <taxon>Coemansia</taxon>
    </lineage>
</organism>
<dbReference type="InterPro" id="IPR001452">
    <property type="entry name" value="SH3_domain"/>
</dbReference>
<evidence type="ECO:0000259" key="2">
    <source>
        <dbReference type="Pfam" id="PF07653"/>
    </source>
</evidence>
<dbReference type="CDD" id="cd00174">
    <property type="entry name" value="SH3"/>
    <property type="match status" value="1"/>
</dbReference>
<gene>
    <name evidence="3" type="ORF">GGI25_003137</name>
</gene>
<protein>
    <recommendedName>
        <fullName evidence="2">SH3 domain-containing protein</fullName>
    </recommendedName>
</protein>
<dbReference type="Pfam" id="PF07653">
    <property type="entry name" value="SH3_2"/>
    <property type="match status" value="1"/>
</dbReference>
<dbReference type="EMBL" id="JANBTW010000032">
    <property type="protein sequence ID" value="KAJ2677502.1"/>
    <property type="molecule type" value="Genomic_DNA"/>
</dbReference>
<feature type="domain" description="SH3" evidence="2">
    <location>
        <begin position="36"/>
        <end position="85"/>
    </location>
</feature>
<reference evidence="3" key="1">
    <citation type="submission" date="2022-07" db="EMBL/GenBank/DDBJ databases">
        <title>Phylogenomic reconstructions and comparative analyses of Kickxellomycotina fungi.</title>
        <authorList>
            <person name="Reynolds N.K."/>
            <person name="Stajich J.E."/>
            <person name="Barry K."/>
            <person name="Grigoriev I.V."/>
            <person name="Crous P."/>
            <person name="Smith M.E."/>
        </authorList>
    </citation>
    <scope>NUCLEOTIDE SEQUENCE</scope>
    <source>
        <strain evidence="3">NRRL 3115</strain>
    </source>
</reference>
<dbReference type="Gene3D" id="2.30.30.40">
    <property type="entry name" value="SH3 Domains"/>
    <property type="match status" value="1"/>
</dbReference>
<dbReference type="Proteomes" id="UP001151518">
    <property type="component" value="Unassembled WGS sequence"/>
</dbReference>
<proteinExistence type="predicted"/>
<dbReference type="InterPro" id="IPR036028">
    <property type="entry name" value="SH3-like_dom_sf"/>
</dbReference>
<dbReference type="SUPFAM" id="SSF50044">
    <property type="entry name" value="SH3-domain"/>
    <property type="match status" value="1"/>
</dbReference>